<name>A0A418XKY6_9PSED</name>
<organism evidence="1 2">
    <name type="scientific">Pseudomonas cavernicola</name>
    <dbReference type="NCBI Taxonomy" id="2320866"/>
    <lineage>
        <taxon>Bacteria</taxon>
        <taxon>Pseudomonadati</taxon>
        <taxon>Pseudomonadota</taxon>
        <taxon>Gammaproteobacteria</taxon>
        <taxon>Pseudomonadales</taxon>
        <taxon>Pseudomonadaceae</taxon>
        <taxon>Pseudomonas</taxon>
    </lineage>
</organism>
<dbReference type="Proteomes" id="UP000284021">
    <property type="component" value="Unassembled WGS sequence"/>
</dbReference>
<evidence type="ECO:0000313" key="1">
    <source>
        <dbReference type="EMBL" id="RJG13148.1"/>
    </source>
</evidence>
<reference evidence="1 2" key="1">
    <citation type="submission" date="2018-09" db="EMBL/GenBank/DDBJ databases">
        <authorList>
            <person name="Zhu H."/>
        </authorList>
    </citation>
    <scope>NUCLEOTIDE SEQUENCE [LARGE SCALE GENOMIC DNA]</scope>
    <source>
        <strain evidence="1 2">K1S02-6</strain>
    </source>
</reference>
<accession>A0A418XKY6</accession>
<protein>
    <submittedName>
        <fullName evidence="1">Uncharacterized protein</fullName>
    </submittedName>
</protein>
<comment type="caution">
    <text evidence="1">The sequence shown here is derived from an EMBL/GenBank/DDBJ whole genome shotgun (WGS) entry which is preliminary data.</text>
</comment>
<gene>
    <name evidence="1" type="ORF">D3879_07720</name>
</gene>
<keyword evidence="2" id="KW-1185">Reference proteome</keyword>
<dbReference type="AlphaFoldDB" id="A0A418XKY6"/>
<dbReference type="EMBL" id="QYUR01000002">
    <property type="protein sequence ID" value="RJG13148.1"/>
    <property type="molecule type" value="Genomic_DNA"/>
</dbReference>
<evidence type="ECO:0000313" key="2">
    <source>
        <dbReference type="Proteomes" id="UP000284021"/>
    </source>
</evidence>
<proteinExistence type="predicted"/>
<sequence length="31" mass="3125">MPAFAEALSAIELQALVQAGKRLAPTLTAAA</sequence>